<dbReference type="FunFam" id="3.10.50.40:FF:000004">
    <property type="entry name" value="Peptidyl-prolyl cis-trans isomerase"/>
    <property type="match status" value="1"/>
</dbReference>
<dbReference type="GO" id="GO:0003755">
    <property type="term" value="F:peptidyl-prolyl cis-trans isomerase activity"/>
    <property type="evidence" value="ECO:0007669"/>
    <property type="project" value="UniProtKB-KW"/>
</dbReference>
<evidence type="ECO:0000256" key="4">
    <source>
        <dbReference type="ARBA" id="ARBA00023110"/>
    </source>
</evidence>
<dbReference type="GO" id="GO:0006457">
    <property type="term" value="P:protein folding"/>
    <property type="evidence" value="ECO:0007669"/>
    <property type="project" value="InterPro"/>
</dbReference>
<dbReference type="PANTHER" id="PTHR43811">
    <property type="entry name" value="FKBP-TYPE PEPTIDYL-PROLYL CIS-TRANS ISOMERASE FKPA"/>
    <property type="match status" value="1"/>
</dbReference>
<keyword evidence="5 8" id="KW-0413">Isomerase</keyword>
<sequence>MNKKLLSVVVCIGLTTLLSACNEQSKAKENAIKLDTDMNKASYSIGLQMGSQISKIKDMINEDAIVMGFKDSLSGKEPQLTAEVMQSTMQTFQKSMMEKQMAEQKAKVADNKAEGDKFLAENKTKEGVKTTESGLQYKVITAGTGATPGASDTVVTHYKGTLINGKVFDSSYKRNTPATFPVNGVIKGWTEALQLMKVGSKWQLYIPAELAYGERGAGKDIGPGQTLLFEIELLEIKTPKAEGNAAKPETPKAKGNAAK</sequence>
<feature type="region of interest" description="Disordered" evidence="6">
    <location>
        <begin position="240"/>
        <end position="259"/>
    </location>
</feature>
<dbReference type="Gene3D" id="3.10.50.40">
    <property type="match status" value="1"/>
</dbReference>
<evidence type="ECO:0000256" key="6">
    <source>
        <dbReference type="SAM" id="MobiDB-lite"/>
    </source>
</evidence>
<dbReference type="Pfam" id="PF00254">
    <property type="entry name" value="FKBP_C"/>
    <property type="match status" value="1"/>
</dbReference>
<dbReference type="InterPro" id="IPR046357">
    <property type="entry name" value="PPIase_dom_sf"/>
</dbReference>
<dbReference type="PANTHER" id="PTHR43811:SF19">
    <property type="entry name" value="39 KDA FK506-BINDING NUCLEAR PROTEIN"/>
    <property type="match status" value="1"/>
</dbReference>
<feature type="domain" description="PPIase FKBP-type" evidence="7">
    <location>
        <begin position="151"/>
        <end position="237"/>
    </location>
</feature>
<dbReference type="Pfam" id="PF01346">
    <property type="entry name" value="FKBP_N"/>
    <property type="match status" value="1"/>
</dbReference>
<dbReference type="AlphaFoldDB" id="A0A3B0X8C1"/>
<evidence type="ECO:0000256" key="1">
    <source>
        <dbReference type="ARBA" id="ARBA00000971"/>
    </source>
</evidence>
<protein>
    <recommendedName>
        <fullName evidence="2">peptidylprolyl isomerase</fullName>
        <ecNumber evidence="2">5.2.1.8</ecNumber>
    </recommendedName>
</protein>
<evidence type="ECO:0000256" key="3">
    <source>
        <dbReference type="ARBA" id="ARBA00022729"/>
    </source>
</evidence>
<dbReference type="InterPro" id="IPR001179">
    <property type="entry name" value="PPIase_FKBP_dom"/>
</dbReference>
<gene>
    <name evidence="8" type="ORF">MNBD_GAMMA09-1535</name>
</gene>
<evidence type="ECO:0000256" key="5">
    <source>
        <dbReference type="ARBA" id="ARBA00023235"/>
    </source>
</evidence>
<proteinExistence type="predicted"/>
<accession>A0A3B0X8C1</accession>
<dbReference type="PROSITE" id="PS50059">
    <property type="entry name" value="FKBP_PPIASE"/>
    <property type="match status" value="1"/>
</dbReference>
<dbReference type="InterPro" id="IPR000774">
    <property type="entry name" value="PPIase_FKBP_N"/>
</dbReference>
<name>A0A3B0X8C1_9ZZZZ</name>
<evidence type="ECO:0000313" key="8">
    <source>
        <dbReference type="EMBL" id="VAW60810.1"/>
    </source>
</evidence>
<dbReference type="PROSITE" id="PS51257">
    <property type="entry name" value="PROKAR_LIPOPROTEIN"/>
    <property type="match status" value="1"/>
</dbReference>
<evidence type="ECO:0000259" key="7">
    <source>
        <dbReference type="PROSITE" id="PS50059"/>
    </source>
</evidence>
<dbReference type="InterPro" id="IPR036944">
    <property type="entry name" value="PPIase_FKBP_N_sf"/>
</dbReference>
<dbReference type="SUPFAM" id="SSF54534">
    <property type="entry name" value="FKBP-like"/>
    <property type="match status" value="1"/>
</dbReference>
<dbReference type="GO" id="GO:0016020">
    <property type="term" value="C:membrane"/>
    <property type="evidence" value="ECO:0007669"/>
    <property type="project" value="InterPro"/>
</dbReference>
<dbReference type="EC" id="5.2.1.8" evidence="2"/>
<dbReference type="InterPro" id="IPR008104">
    <property type="entry name" value="INFPOTNTIATR"/>
</dbReference>
<keyword evidence="4" id="KW-0697">Rotamase</keyword>
<organism evidence="8">
    <name type="scientific">hydrothermal vent metagenome</name>
    <dbReference type="NCBI Taxonomy" id="652676"/>
    <lineage>
        <taxon>unclassified sequences</taxon>
        <taxon>metagenomes</taxon>
        <taxon>ecological metagenomes</taxon>
    </lineage>
</organism>
<comment type="catalytic activity">
    <reaction evidence="1">
        <text>[protein]-peptidylproline (omega=180) = [protein]-peptidylproline (omega=0)</text>
        <dbReference type="Rhea" id="RHEA:16237"/>
        <dbReference type="Rhea" id="RHEA-COMP:10747"/>
        <dbReference type="Rhea" id="RHEA-COMP:10748"/>
        <dbReference type="ChEBI" id="CHEBI:83833"/>
        <dbReference type="ChEBI" id="CHEBI:83834"/>
        <dbReference type="EC" id="5.2.1.8"/>
    </reaction>
</comment>
<dbReference type="Gene3D" id="1.10.287.460">
    <property type="entry name" value="Peptidyl-prolyl cis-trans isomerase, FKBP-type, N-terminal domain"/>
    <property type="match status" value="1"/>
</dbReference>
<dbReference type="NCBIfam" id="NF008602">
    <property type="entry name" value="PRK11570.1"/>
    <property type="match status" value="1"/>
</dbReference>
<dbReference type="EMBL" id="UOFI01000005">
    <property type="protein sequence ID" value="VAW60810.1"/>
    <property type="molecule type" value="Genomic_DNA"/>
</dbReference>
<dbReference type="PRINTS" id="PR01730">
    <property type="entry name" value="INFPOTNTIATR"/>
</dbReference>
<keyword evidence="3" id="KW-0732">Signal</keyword>
<evidence type="ECO:0000256" key="2">
    <source>
        <dbReference type="ARBA" id="ARBA00013194"/>
    </source>
</evidence>
<reference evidence="8" key="1">
    <citation type="submission" date="2018-06" db="EMBL/GenBank/DDBJ databases">
        <authorList>
            <person name="Zhirakovskaya E."/>
        </authorList>
    </citation>
    <scope>NUCLEOTIDE SEQUENCE</scope>
</reference>